<dbReference type="EMBL" id="JWZT01001764">
    <property type="protein sequence ID" value="KII71443.1"/>
    <property type="molecule type" value="Genomic_DNA"/>
</dbReference>
<keyword evidence="3" id="KW-0378">Hydrolase</keyword>
<keyword evidence="1" id="KW-0479">Metal-binding</keyword>
<evidence type="ECO:0000256" key="4">
    <source>
        <dbReference type="ARBA" id="ARBA00022806"/>
    </source>
</evidence>
<evidence type="ECO:0000256" key="1">
    <source>
        <dbReference type="ARBA" id="ARBA00022723"/>
    </source>
</evidence>
<dbReference type="OrthoDB" id="10509096at2759"/>
<accession>A0A0C2JPY4</accession>
<evidence type="ECO:0000313" key="7">
    <source>
        <dbReference type="EMBL" id="KII71443.1"/>
    </source>
</evidence>
<keyword evidence="5" id="KW-0067">ATP-binding</keyword>
<keyword evidence="8" id="KW-1185">Reference proteome</keyword>
<sequence>MAVGSLGHFLVEHLISKNLTISQSACEESLSQTNFALTEQLDVTAKQYLHSEGIVQMLYAADITADVVLENVQSLYPSIISYAKKLTSSTLGPDTSLQVDKCLVNFQIIANEEYMEDDVYGLKGFYLFFQSK</sequence>
<evidence type="ECO:0000259" key="6">
    <source>
        <dbReference type="Pfam" id="PF08696"/>
    </source>
</evidence>
<dbReference type="GO" id="GO:0046872">
    <property type="term" value="F:metal ion binding"/>
    <property type="evidence" value="ECO:0007669"/>
    <property type="project" value="UniProtKB-KW"/>
</dbReference>
<evidence type="ECO:0000256" key="5">
    <source>
        <dbReference type="ARBA" id="ARBA00022840"/>
    </source>
</evidence>
<dbReference type="Pfam" id="PF08696">
    <property type="entry name" value="Dna2"/>
    <property type="match status" value="1"/>
</dbReference>
<organism evidence="7 8">
    <name type="scientific">Thelohanellus kitauei</name>
    <name type="common">Myxosporean</name>
    <dbReference type="NCBI Taxonomy" id="669202"/>
    <lineage>
        <taxon>Eukaryota</taxon>
        <taxon>Metazoa</taxon>
        <taxon>Cnidaria</taxon>
        <taxon>Myxozoa</taxon>
        <taxon>Myxosporea</taxon>
        <taxon>Bivalvulida</taxon>
        <taxon>Platysporina</taxon>
        <taxon>Myxobolidae</taxon>
        <taxon>Thelohanellus</taxon>
    </lineage>
</organism>
<keyword evidence="2" id="KW-0547">Nucleotide-binding</keyword>
<dbReference type="GO" id="GO:0004386">
    <property type="term" value="F:helicase activity"/>
    <property type="evidence" value="ECO:0007669"/>
    <property type="project" value="UniProtKB-KW"/>
</dbReference>
<dbReference type="AlphaFoldDB" id="A0A0C2JPY4"/>
<keyword evidence="4" id="KW-0347">Helicase</keyword>
<protein>
    <recommendedName>
        <fullName evidence="6">DNA replication factor Dna2 N-terminal domain-containing protein</fullName>
    </recommendedName>
</protein>
<dbReference type="InterPro" id="IPR014808">
    <property type="entry name" value="DNA_replication_fac_Dna2_N"/>
</dbReference>
<evidence type="ECO:0000256" key="3">
    <source>
        <dbReference type="ARBA" id="ARBA00022801"/>
    </source>
</evidence>
<evidence type="ECO:0000313" key="8">
    <source>
        <dbReference type="Proteomes" id="UP000031668"/>
    </source>
</evidence>
<gene>
    <name evidence="7" type="ORF">RF11_02959</name>
</gene>
<dbReference type="Proteomes" id="UP000031668">
    <property type="component" value="Unassembled WGS sequence"/>
</dbReference>
<evidence type="ECO:0000256" key="2">
    <source>
        <dbReference type="ARBA" id="ARBA00022741"/>
    </source>
</evidence>
<dbReference type="GO" id="GO:0005524">
    <property type="term" value="F:ATP binding"/>
    <property type="evidence" value="ECO:0007669"/>
    <property type="project" value="UniProtKB-KW"/>
</dbReference>
<reference evidence="7 8" key="1">
    <citation type="journal article" date="2014" name="Genome Biol. Evol.">
        <title>The genome of the myxosporean Thelohanellus kitauei shows adaptations to nutrient acquisition within its fish host.</title>
        <authorList>
            <person name="Yang Y."/>
            <person name="Xiong J."/>
            <person name="Zhou Z."/>
            <person name="Huo F."/>
            <person name="Miao W."/>
            <person name="Ran C."/>
            <person name="Liu Y."/>
            <person name="Zhang J."/>
            <person name="Feng J."/>
            <person name="Wang M."/>
            <person name="Wang M."/>
            <person name="Wang L."/>
            <person name="Yao B."/>
        </authorList>
    </citation>
    <scope>NUCLEOTIDE SEQUENCE [LARGE SCALE GENOMIC DNA]</scope>
    <source>
        <strain evidence="7">Wuqing</strain>
    </source>
</reference>
<name>A0A0C2JPY4_THEKT</name>
<comment type="caution">
    <text evidence="7">The sequence shown here is derived from an EMBL/GenBank/DDBJ whole genome shotgun (WGS) entry which is preliminary data.</text>
</comment>
<feature type="domain" description="DNA replication factor Dna2 N-terminal" evidence="6">
    <location>
        <begin position="1"/>
        <end position="125"/>
    </location>
</feature>
<proteinExistence type="predicted"/>
<dbReference type="GO" id="GO:0016787">
    <property type="term" value="F:hydrolase activity"/>
    <property type="evidence" value="ECO:0007669"/>
    <property type="project" value="UniProtKB-KW"/>
</dbReference>